<accession>A0AAV8SBH7</accession>
<evidence type="ECO:0000313" key="4">
    <source>
        <dbReference type="EMBL" id="KAJ8749562.1"/>
    </source>
</evidence>
<evidence type="ECO:0000259" key="3">
    <source>
        <dbReference type="Pfam" id="PF03876"/>
    </source>
</evidence>
<sequence>MLHLMSFSLVTLFIIKGFEPKSELKNKAEVIGQVLVMFYLSLIEHKLRLPPYLLSLPLEKTIEKEFDNIFLDKVFYRFTSSLLFYEFLSSHKHKGVLCFVSQLIANLGLCVSAYDIRNIDRGFIFPGANEERLTPEWYKEHGEYLWVIVFLI</sequence>
<evidence type="ECO:0000313" key="5">
    <source>
        <dbReference type="Proteomes" id="UP001159364"/>
    </source>
</evidence>
<keyword evidence="1" id="KW-0240">DNA-directed RNA polymerase</keyword>
<evidence type="ECO:0000256" key="2">
    <source>
        <dbReference type="ARBA" id="ARBA00023163"/>
    </source>
</evidence>
<comment type="caution">
    <text evidence="4">The sequence shown here is derived from an EMBL/GenBank/DDBJ whole genome shotgun (WGS) entry which is preliminary data.</text>
</comment>
<dbReference type="GO" id="GO:0006351">
    <property type="term" value="P:DNA-templated transcription"/>
    <property type="evidence" value="ECO:0007669"/>
    <property type="project" value="InterPro"/>
</dbReference>
<organism evidence="4 5">
    <name type="scientific">Erythroxylum novogranatense</name>
    <dbReference type="NCBI Taxonomy" id="1862640"/>
    <lineage>
        <taxon>Eukaryota</taxon>
        <taxon>Viridiplantae</taxon>
        <taxon>Streptophyta</taxon>
        <taxon>Embryophyta</taxon>
        <taxon>Tracheophyta</taxon>
        <taxon>Spermatophyta</taxon>
        <taxon>Magnoliopsida</taxon>
        <taxon>eudicotyledons</taxon>
        <taxon>Gunneridae</taxon>
        <taxon>Pentapetalae</taxon>
        <taxon>rosids</taxon>
        <taxon>fabids</taxon>
        <taxon>Malpighiales</taxon>
        <taxon>Erythroxylaceae</taxon>
        <taxon>Erythroxylum</taxon>
    </lineage>
</organism>
<feature type="domain" description="RNA polymerase Rpb7-like N-terminal" evidence="3">
    <location>
        <begin position="44"/>
        <end position="127"/>
    </location>
</feature>
<gene>
    <name evidence="4" type="ORF">K2173_026211</name>
</gene>
<name>A0AAV8SBH7_9ROSI</name>
<dbReference type="SUPFAM" id="SSF88798">
    <property type="entry name" value="N-terminal, heterodimerisation domain of RBP7 (RpoE)"/>
    <property type="match status" value="1"/>
</dbReference>
<reference evidence="4 5" key="1">
    <citation type="submission" date="2021-09" db="EMBL/GenBank/DDBJ databases">
        <title>Genomic insights and catalytic innovation underlie evolution of tropane alkaloids biosynthesis.</title>
        <authorList>
            <person name="Wang Y.-J."/>
            <person name="Tian T."/>
            <person name="Huang J.-P."/>
            <person name="Huang S.-X."/>
        </authorList>
    </citation>
    <scope>NUCLEOTIDE SEQUENCE [LARGE SCALE GENOMIC DNA]</scope>
    <source>
        <strain evidence="4">KIB-2018</strain>
        <tissue evidence="4">Leaf</tissue>
    </source>
</reference>
<dbReference type="Pfam" id="PF03876">
    <property type="entry name" value="SHS2_Rpb7-N"/>
    <property type="match status" value="1"/>
</dbReference>
<keyword evidence="5" id="KW-1185">Reference proteome</keyword>
<protein>
    <recommendedName>
        <fullName evidence="3">RNA polymerase Rpb7-like N-terminal domain-containing protein</fullName>
    </recommendedName>
</protein>
<dbReference type="EMBL" id="JAIWQS010000012">
    <property type="protein sequence ID" value="KAJ8749562.1"/>
    <property type="molecule type" value="Genomic_DNA"/>
</dbReference>
<dbReference type="InterPro" id="IPR005576">
    <property type="entry name" value="Rpb7-like_N"/>
</dbReference>
<dbReference type="AlphaFoldDB" id="A0AAV8SBH7"/>
<proteinExistence type="predicted"/>
<keyword evidence="2" id="KW-0804">Transcription</keyword>
<dbReference type="GO" id="GO:0000428">
    <property type="term" value="C:DNA-directed RNA polymerase complex"/>
    <property type="evidence" value="ECO:0007669"/>
    <property type="project" value="UniProtKB-KW"/>
</dbReference>
<dbReference type="Proteomes" id="UP001159364">
    <property type="component" value="Linkage Group LG12"/>
</dbReference>
<evidence type="ECO:0000256" key="1">
    <source>
        <dbReference type="ARBA" id="ARBA00022478"/>
    </source>
</evidence>
<dbReference type="InterPro" id="IPR036898">
    <property type="entry name" value="RNA_pol_Rpb7-like_N_sf"/>
</dbReference>
<dbReference type="Gene3D" id="3.30.1490.120">
    <property type="entry name" value="RNA polymerase Rpb7-like, N-terminal domain"/>
    <property type="match status" value="1"/>
</dbReference>